<name>A0ABY0IH78_9BACT</name>
<sequence length="235" mass="27554">MFKIVYAFLISTILSSSAFAQFTSEDELTFITSGGNTNNKTYEFATRNSYKWPKNKFTLNGSYSRGESDGVLDDDNWTALLRFDHDLNSRLDIFVADFFESDQFKGFWARNNIDIGLQYKLVDEEKLKVLIEAGYRYTRENFVQDEPDNHEHKLRLYSEVSYIYTKGIEAKYWVEYIPSLENSENYIVKMEPSLLTLINKTFTLKSAVLWEYENEPVEGRDQHDYKTTLSLIAKF</sequence>
<accession>A0ABY0IH78</accession>
<evidence type="ECO:0000313" key="2">
    <source>
        <dbReference type="EMBL" id="RZF21845.1"/>
    </source>
</evidence>
<proteinExistence type="predicted"/>
<comment type="caution">
    <text evidence="2">The sequence shown here is derived from an EMBL/GenBank/DDBJ whole genome shotgun (WGS) entry which is preliminary data.</text>
</comment>
<dbReference type="Pfam" id="PF04338">
    <property type="entry name" value="DUF481"/>
    <property type="match status" value="1"/>
</dbReference>
<evidence type="ECO:0000256" key="1">
    <source>
        <dbReference type="SAM" id="SignalP"/>
    </source>
</evidence>
<gene>
    <name evidence="2" type="ORF">DAY19_09150</name>
</gene>
<reference evidence="3" key="1">
    <citation type="journal article" date="2019" name="Int. J. Syst. Evol. Microbiol.">
        <title>Halobacteriovorax valvorus sp. nov., a novel prokaryotic predator isolated from coastal seawater of China.</title>
        <authorList>
            <person name="Chen M.-X."/>
        </authorList>
    </citation>
    <scope>NUCLEOTIDE SEQUENCE [LARGE SCALE GENOMIC DNA]</scope>
    <source>
        <strain evidence="3">BL9</strain>
    </source>
</reference>
<dbReference type="Proteomes" id="UP000443582">
    <property type="component" value="Unassembled WGS sequence"/>
</dbReference>
<organism evidence="2 3">
    <name type="scientific">Halobacteriovorax vibrionivorans</name>
    <dbReference type="NCBI Taxonomy" id="2152716"/>
    <lineage>
        <taxon>Bacteria</taxon>
        <taxon>Pseudomonadati</taxon>
        <taxon>Bdellovibrionota</taxon>
        <taxon>Bacteriovoracia</taxon>
        <taxon>Bacteriovoracales</taxon>
        <taxon>Halobacteriovoraceae</taxon>
        <taxon>Halobacteriovorax</taxon>
    </lineage>
</organism>
<feature type="signal peptide" evidence="1">
    <location>
        <begin position="1"/>
        <end position="20"/>
    </location>
</feature>
<feature type="chain" id="PRO_5045738368" evidence="1">
    <location>
        <begin position="21"/>
        <end position="235"/>
    </location>
</feature>
<dbReference type="InterPro" id="IPR007433">
    <property type="entry name" value="DUF481"/>
</dbReference>
<keyword evidence="3" id="KW-1185">Reference proteome</keyword>
<dbReference type="SUPFAM" id="SSF56935">
    <property type="entry name" value="Porins"/>
    <property type="match status" value="1"/>
</dbReference>
<dbReference type="RefSeq" id="WP_115361647.1">
    <property type="nucleotide sequence ID" value="NZ_QDKL01000002.1"/>
</dbReference>
<keyword evidence="1" id="KW-0732">Signal</keyword>
<protein>
    <submittedName>
        <fullName evidence="2">DUF481 domain-containing protein</fullName>
    </submittedName>
</protein>
<evidence type="ECO:0000313" key="3">
    <source>
        <dbReference type="Proteomes" id="UP000443582"/>
    </source>
</evidence>
<dbReference type="EMBL" id="QDKL01000002">
    <property type="protein sequence ID" value="RZF21845.1"/>
    <property type="molecule type" value="Genomic_DNA"/>
</dbReference>